<feature type="compositionally biased region" description="Polar residues" evidence="6">
    <location>
        <begin position="840"/>
        <end position="858"/>
    </location>
</feature>
<dbReference type="InterPro" id="IPR051976">
    <property type="entry name" value="Synaptopodin_domain"/>
</dbReference>
<dbReference type="AlphaFoldDB" id="A0AAW1D8D2"/>
<feature type="compositionally biased region" description="Basic and acidic residues" evidence="6">
    <location>
        <begin position="729"/>
        <end position="749"/>
    </location>
</feature>
<accession>A0AAW1D8D2</accession>
<evidence type="ECO:0000256" key="6">
    <source>
        <dbReference type="SAM" id="MobiDB-lite"/>
    </source>
</evidence>
<dbReference type="GO" id="GO:0032233">
    <property type="term" value="P:positive regulation of actin filament bundle assembly"/>
    <property type="evidence" value="ECO:0007669"/>
    <property type="project" value="TreeGrafter"/>
</dbReference>
<evidence type="ECO:0000256" key="5">
    <source>
        <dbReference type="SAM" id="Coils"/>
    </source>
</evidence>
<dbReference type="GO" id="GO:0015629">
    <property type="term" value="C:actin cytoskeleton"/>
    <property type="evidence" value="ECO:0007669"/>
    <property type="project" value="TreeGrafter"/>
</dbReference>
<dbReference type="EMBL" id="JAPXFL010000004">
    <property type="protein sequence ID" value="KAK9507223.1"/>
    <property type="molecule type" value="Genomic_DNA"/>
</dbReference>
<keyword evidence="3" id="KW-0597">Phosphoprotein</keyword>
<dbReference type="PANTHER" id="PTHR24217:SF0">
    <property type="entry name" value="PDZ DOMAIN-CONTAINING PROTEIN"/>
    <property type="match status" value="1"/>
</dbReference>
<organism evidence="7 8">
    <name type="scientific">Rhynocoris fuscipes</name>
    <dbReference type="NCBI Taxonomy" id="488301"/>
    <lineage>
        <taxon>Eukaryota</taxon>
        <taxon>Metazoa</taxon>
        <taxon>Ecdysozoa</taxon>
        <taxon>Arthropoda</taxon>
        <taxon>Hexapoda</taxon>
        <taxon>Insecta</taxon>
        <taxon>Pterygota</taxon>
        <taxon>Neoptera</taxon>
        <taxon>Paraneoptera</taxon>
        <taxon>Hemiptera</taxon>
        <taxon>Heteroptera</taxon>
        <taxon>Panheteroptera</taxon>
        <taxon>Cimicomorpha</taxon>
        <taxon>Reduviidae</taxon>
        <taxon>Harpactorinae</taxon>
        <taxon>Harpactorini</taxon>
        <taxon>Rhynocoris</taxon>
    </lineage>
</organism>
<keyword evidence="2" id="KW-0963">Cytoplasm</keyword>
<feature type="compositionally biased region" description="Polar residues" evidence="6">
    <location>
        <begin position="809"/>
        <end position="829"/>
    </location>
</feature>
<feature type="compositionally biased region" description="Polar residues" evidence="6">
    <location>
        <begin position="922"/>
        <end position="971"/>
    </location>
</feature>
<evidence type="ECO:0000313" key="8">
    <source>
        <dbReference type="Proteomes" id="UP001461498"/>
    </source>
</evidence>
<dbReference type="GO" id="GO:0030018">
    <property type="term" value="C:Z disc"/>
    <property type="evidence" value="ECO:0007669"/>
    <property type="project" value="TreeGrafter"/>
</dbReference>
<sequence>MSAIVPSKSSSHIGGFRSVQQTQLSQTIQRSSSEVVISRGFKPSDTQNPKTTKFLTDLSHKIWGRSLEASGHKVNIEDGLHHKPIDLEKLFTPASDSGEITPSRNKKVYASSSFYAPYHPTMEEQVELARRISHSLSDISNKESKGQSMYVNRKKRSVKWVHEGEGKLPQSISENENWEPNSQFKKESKPPLKLVMNPSGKIQDITTLKKQGYAYDSPMSPEVCLDLVRDLNAPRGKGAELFAKRRKKSEKWIIDENNVKTTDSHAGNATPLSKLPPPSYLKDSTHRVENVQKMNQIQERFTLPRLKLIKSPWEAALEGSVESAFQEINSPRGTVMAPTPTTLRKLATPTPPSPAIYAPVKEELYKPKVPRAWHPQPTCKQFSSVKLDRIFAGSPKSPVSLAYHPDTNTISAEPVIVEQTPAIAYELAGYEVFDKSILHDKKVRRPEAFLIYDTKDRTEIDQKLSVEKTFNVKDDEKNLVSSEEVKVEQVNTNLNGNVKVDNVRKETDAKTEISEAKMDNSVETESQMKTESFERPIVKKTDSYEKQQSLTKADSFQQPSLKKANSFERQGFVKTDTFKRHSLTDSFTQQNDKNAEKYDEQSTVVTEQTFSASVSKVESKTFAAKQETEIMEKQEFSYEENLQKKAESLMEKQEKSYVEQELQQLSDENLSAGVKEILSADEEVEDLCEREFNELSLEYEKVSKHEIKKPAAKVAGAMPIFDPTADFSQLKHDGEKRVEERQEQQQGEKRYKKPGALVPGAKPLFGGAIDIHLSLDNNGQDKPYEKIPVKSLISSFEQSTRPVMKYKQVQESLPRIQSPNKMASTVAEQKSSDETKNETSADNLTTSNSNQTNGTVNKTKQEKEMSQEEIDRIHHHYDLLKQKKDIYDQQMQKYKEEMKRLRSMQLGASGTMQSDYRSAQQYSSATSVSEQSYASTSRTDYNLQKTSTNSFRSMPQETIPQARQSSFTNYEETSRSEPPQAAVVQSSLPSSGTSLNYGSLNNFNTAPRGWQSSMSYYRPVTFNPKPSFTDF</sequence>
<reference evidence="7 8" key="1">
    <citation type="submission" date="2022-12" db="EMBL/GenBank/DDBJ databases">
        <title>Chromosome-level genome assembly of true bugs.</title>
        <authorList>
            <person name="Ma L."/>
            <person name="Li H."/>
        </authorList>
    </citation>
    <scope>NUCLEOTIDE SEQUENCE [LARGE SCALE GENOMIC DNA]</scope>
    <source>
        <strain evidence="7">Lab_2022b</strain>
    </source>
</reference>
<dbReference type="PANTHER" id="PTHR24217">
    <property type="entry name" value="PUTATIVE-RELATED"/>
    <property type="match status" value="1"/>
</dbReference>
<feature type="coiled-coil region" evidence="5">
    <location>
        <begin position="877"/>
        <end position="904"/>
    </location>
</feature>
<dbReference type="GO" id="GO:0003779">
    <property type="term" value="F:actin binding"/>
    <property type="evidence" value="ECO:0007669"/>
    <property type="project" value="TreeGrafter"/>
</dbReference>
<feature type="compositionally biased region" description="Polar residues" evidence="6">
    <location>
        <begin position="546"/>
        <end position="558"/>
    </location>
</feature>
<dbReference type="Proteomes" id="UP001461498">
    <property type="component" value="Unassembled WGS sequence"/>
</dbReference>
<feature type="compositionally biased region" description="Basic and acidic residues" evidence="6">
    <location>
        <begin position="859"/>
        <end position="868"/>
    </location>
</feature>
<evidence type="ECO:0000256" key="3">
    <source>
        <dbReference type="ARBA" id="ARBA00022553"/>
    </source>
</evidence>
<gene>
    <name evidence="7" type="ORF">O3M35_007130</name>
</gene>
<feature type="region of interest" description="Disordered" evidence="6">
    <location>
        <begin position="807"/>
        <end position="868"/>
    </location>
</feature>
<keyword evidence="5" id="KW-0175">Coiled coil</keyword>
<comment type="similarity">
    <text evidence="4">Belongs to the synaptopodin family.</text>
</comment>
<evidence type="ECO:0000256" key="4">
    <source>
        <dbReference type="ARBA" id="ARBA00038161"/>
    </source>
</evidence>
<evidence type="ECO:0000256" key="2">
    <source>
        <dbReference type="ARBA" id="ARBA00022490"/>
    </source>
</evidence>
<comment type="caution">
    <text evidence="7">The sequence shown here is derived from an EMBL/GenBank/DDBJ whole genome shotgun (WGS) entry which is preliminary data.</text>
</comment>
<feature type="region of interest" description="Disordered" evidence="6">
    <location>
        <begin position="1"/>
        <end position="50"/>
    </location>
</feature>
<feature type="region of interest" description="Disordered" evidence="6">
    <location>
        <begin position="724"/>
        <end position="758"/>
    </location>
</feature>
<feature type="compositionally biased region" description="Basic and acidic residues" evidence="6">
    <location>
        <begin position="830"/>
        <end position="839"/>
    </location>
</feature>
<feature type="compositionally biased region" description="Polar residues" evidence="6">
    <location>
        <begin position="7"/>
        <end position="35"/>
    </location>
</feature>
<comment type="subcellular location">
    <subcellularLocation>
        <location evidence="1">Cytoplasm</location>
    </subcellularLocation>
</comment>
<feature type="region of interest" description="Disordered" evidence="6">
    <location>
        <begin position="922"/>
        <end position="990"/>
    </location>
</feature>
<protein>
    <submittedName>
        <fullName evidence="7">Uncharacterized protein</fullName>
    </submittedName>
</protein>
<feature type="region of interest" description="Disordered" evidence="6">
    <location>
        <begin position="171"/>
        <end position="192"/>
    </location>
</feature>
<feature type="compositionally biased region" description="Polar residues" evidence="6">
    <location>
        <begin position="171"/>
        <end position="183"/>
    </location>
</feature>
<feature type="region of interest" description="Disordered" evidence="6">
    <location>
        <begin position="539"/>
        <end position="558"/>
    </location>
</feature>
<dbReference type="GO" id="GO:0005634">
    <property type="term" value="C:nucleus"/>
    <property type="evidence" value="ECO:0007669"/>
    <property type="project" value="TreeGrafter"/>
</dbReference>
<evidence type="ECO:0000256" key="1">
    <source>
        <dbReference type="ARBA" id="ARBA00004496"/>
    </source>
</evidence>
<proteinExistence type="inferred from homology"/>
<keyword evidence="8" id="KW-1185">Reference proteome</keyword>
<evidence type="ECO:0000313" key="7">
    <source>
        <dbReference type="EMBL" id="KAK9507223.1"/>
    </source>
</evidence>
<name>A0AAW1D8D2_9HEMI</name>